<dbReference type="InterPro" id="IPR050174">
    <property type="entry name" value="Protocadherin/Cadherin-CA"/>
</dbReference>
<dbReference type="SMART" id="SM00112">
    <property type="entry name" value="CA"/>
    <property type="match status" value="2"/>
</dbReference>
<evidence type="ECO:0000313" key="11">
    <source>
        <dbReference type="Proteomes" id="UP000314986"/>
    </source>
</evidence>
<dbReference type="GO" id="GO:0007156">
    <property type="term" value="P:homophilic cell adhesion via plasma membrane adhesion molecules"/>
    <property type="evidence" value="ECO:0007669"/>
    <property type="project" value="InterPro"/>
</dbReference>
<evidence type="ECO:0000256" key="6">
    <source>
        <dbReference type="ARBA" id="ARBA00023136"/>
    </source>
</evidence>
<dbReference type="GeneTree" id="ENSGT00940000161822"/>
<evidence type="ECO:0000256" key="2">
    <source>
        <dbReference type="ARBA" id="ARBA00022692"/>
    </source>
</evidence>
<evidence type="ECO:0000256" key="3">
    <source>
        <dbReference type="ARBA" id="ARBA00022737"/>
    </source>
</evidence>
<dbReference type="Gene3D" id="2.60.40.60">
    <property type="entry name" value="Cadherins"/>
    <property type="match status" value="2"/>
</dbReference>
<dbReference type="GO" id="GO:0005886">
    <property type="term" value="C:plasma membrane"/>
    <property type="evidence" value="ECO:0007669"/>
    <property type="project" value="InterPro"/>
</dbReference>
<reference evidence="11" key="3">
    <citation type="journal article" date="2014" name="Nature">
        <title>Elephant shark genome provides unique insights into gnathostome evolution.</title>
        <authorList>
            <consortium name="International Elephant Shark Genome Sequencing Consortium"/>
            <person name="Venkatesh B."/>
            <person name="Lee A.P."/>
            <person name="Ravi V."/>
            <person name="Maurya A.K."/>
            <person name="Lian M.M."/>
            <person name="Swann J.B."/>
            <person name="Ohta Y."/>
            <person name="Flajnik M.F."/>
            <person name="Sutoh Y."/>
            <person name="Kasahara M."/>
            <person name="Hoon S."/>
            <person name="Gangu V."/>
            <person name="Roy S.W."/>
            <person name="Irimia M."/>
            <person name="Korzh V."/>
            <person name="Kondrychyn I."/>
            <person name="Lim Z.W."/>
            <person name="Tay B.H."/>
            <person name="Tohari S."/>
            <person name="Kong K.W."/>
            <person name="Ho S."/>
            <person name="Lorente-Galdos B."/>
            <person name="Quilez J."/>
            <person name="Marques-Bonet T."/>
            <person name="Raney B.J."/>
            <person name="Ingham P.W."/>
            <person name="Tay A."/>
            <person name="Hillier L.W."/>
            <person name="Minx P."/>
            <person name="Boehm T."/>
            <person name="Wilson R.K."/>
            <person name="Brenner S."/>
            <person name="Warren W.C."/>
        </authorList>
    </citation>
    <scope>NUCLEOTIDE SEQUENCE [LARGE SCALE GENOMIC DNA]</scope>
</reference>
<dbReference type="InterPro" id="IPR015919">
    <property type="entry name" value="Cadherin-like_sf"/>
</dbReference>
<dbReference type="PRINTS" id="PR00205">
    <property type="entry name" value="CADHERIN"/>
</dbReference>
<accession>A0A4W3GW13</accession>
<feature type="domain" description="Cadherin" evidence="9">
    <location>
        <begin position="117"/>
        <end position="215"/>
    </location>
</feature>
<reference evidence="10" key="4">
    <citation type="submission" date="2025-08" db="UniProtKB">
        <authorList>
            <consortium name="Ensembl"/>
        </authorList>
    </citation>
    <scope>IDENTIFICATION</scope>
</reference>
<reference evidence="11" key="2">
    <citation type="journal article" date="2007" name="PLoS Biol.">
        <title>Survey sequencing and comparative analysis of the elephant shark (Callorhinchus milii) genome.</title>
        <authorList>
            <person name="Venkatesh B."/>
            <person name="Kirkness E.F."/>
            <person name="Loh Y.H."/>
            <person name="Halpern A.L."/>
            <person name="Lee A.P."/>
            <person name="Johnson J."/>
            <person name="Dandona N."/>
            <person name="Viswanathan L.D."/>
            <person name="Tay A."/>
            <person name="Venter J.C."/>
            <person name="Strausberg R.L."/>
            <person name="Brenner S."/>
        </authorList>
    </citation>
    <scope>NUCLEOTIDE SEQUENCE [LARGE SCALE GENOMIC DNA]</scope>
</reference>
<dbReference type="InParanoid" id="A0A4W3GW13"/>
<keyword evidence="7" id="KW-0325">Glycoprotein</keyword>
<evidence type="ECO:0000256" key="4">
    <source>
        <dbReference type="ARBA" id="ARBA00022837"/>
    </source>
</evidence>
<dbReference type="FunFam" id="2.60.40.60:FF:000102">
    <property type="entry name" value="Dachsous cadherin-related 1b"/>
    <property type="match status" value="1"/>
</dbReference>
<evidence type="ECO:0000256" key="5">
    <source>
        <dbReference type="ARBA" id="ARBA00022989"/>
    </source>
</evidence>
<feature type="domain" description="Cadherin" evidence="9">
    <location>
        <begin position="18"/>
        <end position="116"/>
    </location>
</feature>
<dbReference type="InterPro" id="IPR020894">
    <property type="entry name" value="Cadherin_CS"/>
</dbReference>
<protein>
    <recommendedName>
        <fullName evidence="9">Cadherin domain-containing protein</fullName>
    </recommendedName>
</protein>
<reference evidence="11" key="1">
    <citation type="journal article" date="2006" name="Science">
        <title>Ancient noncoding elements conserved in the human genome.</title>
        <authorList>
            <person name="Venkatesh B."/>
            <person name="Kirkness E.F."/>
            <person name="Loh Y.H."/>
            <person name="Halpern A.L."/>
            <person name="Lee A.P."/>
            <person name="Johnson J."/>
            <person name="Dandona N."/>
            <person name="Viswanathan L.D."/>
            <person name="Tay A."/>
            <person name="Venter J.C."/>
            <person name="Strausberg R.L."/>
            <person name="Brenner S."/>
        </authorList>
    </citation>
    <scope>NUCLEOTIDE SEQUENCE [LARGE SCALE GENOMIC DNA]</scope>
</reference>
<evidence type="ECO:0000256" key="8">
    <source>
        <dbReference type="PROSITE-ProRule" id="PRU00043"/>
    </source>
</evidence>
<dbReference type="PANTHER" id="PTHR24028">
    <property type="entry name" value="CADHERIN-87A"/>
    <property type="match status" value="1"/>
</dbReference>
<dbReference type="PANTHER" id="PTHR24028:SF345">
    <property type="entry name" value="PROTOCADHERIN-16-LIKE"/>
    <property type="match status" value="1"/>
</dbReference>
<dbReference type="Ensembl" id="ENSCMIT00000008732.1">
    <property type="protein sequence ID" value="ENSCMIP00000008493.1"/>
    <property type="gene ID" value="ENSCMIG00000004559.1"/>
</dbReference>
<keyword evidence="5" id="KW-1133">Transmembrane helix</keyword>
<evidence type="ECO:0000256" key="7">
    <source>
        <dbReference type="ARBA" id="ARBA00023180"/>
    </source>
</evidence>
<dbReference type="Pfam" id="PF00028">
    <property type="entry name" value="Cadherin"/>
    <property type="match status" value="2"/>
</dbReference>
<evidence type="ECO:0000313" key="10">
    <source>
        <dbReference type="Ensembl" id="ENSCMIP00000008493.1"/>
    </source>
</evidence>
<keyword evidence="6" id="KW-0472">Membrane</keyword>
<dbReference type="AlphaFoldDB" id="A0A4W3GW13"/>
<evidence type="ECO:0000256" key="1">
    <source>
        <dbReference type="ARBA" id="ARBA00004167"/>
    </source>
</evidence>
<dbReference type="PROSITE" id="PS50268">
    <property type="entry name" value="CADHERIN_2"/>
    <property type="match status" value="2"/>
</dbReference>
<evidence type="ECO:0000259" key="9">
    <source>
        <dbReference type="PROSITE" id="PS50268"/>
    </source>
</evidence>
<comment type="subcellular location">
    <subcellularLocation>
        <location evidence="1">Membrane</location>
        <topology evidence="1">Single-pass membrane protein</topology>
    </subcellularLocation>
</comment>
<keyword evidence="3" id="KW-0677">Repeat</keyword>
<keyword evidence="2" id="KW-0812">Transmembrane</keyword>
<name>A0A4W3GW13_CALMI</name>
<reference evidence="10" key="5">
    <citation type="submission" date="2025-09" db="UniProtKB">
        <authorList>
            <consortium name="Ensembl"/>
        </authorList>
    </citation>
    <scope>IDENTIFICATION</scope>
</reference>
<dbReference type="Proteomes" id="UP000314986">
    <property type="component" value="Unassembled WGS sequence"/>
</dbReference>
<dbReference type="OMA" id="HCTINDD"/>
<dbReference type="FunFam" id="2.60.40.60:FF:000020">
    <property type="entry name" value="Dachsous cadherin-related 1b"/>
    <property type="match status" value="1"/>
</dbReference>
<sequence length="239" mass="25931">MRPVVPTWLWTCQDGSPQVSEGAQPGQFVARISVSDPDYGEYARVNVTLEGGEGKFGLTTKDNIIYLICVDEALDREERDRYELSVTATDSGSPPLRAESTFTVEVTDVNDNPPLFDRPSYRHAVPEALHPGSFLLQVTARDKDEGRNGEVVYSLAPADGTHTAWFTIDPQTGVITTAGPLDYEAEPAPQLTVVATDRGQPPLSSSAIVDITIQDGWIKEGWTAGSLEGDPRRGRRGGS</sequence>
<dbReference type="PROSITE" id="PS00232">
    <property type="entry name" value="CADHERIN_1"/>
    <property type="match status" value="1"/>
</dbReference>
<proteinExistence type="predicted"/>
<dbReference type="CDD" id="cd11304">
    <property type="entry name" value="Cadherin_repeat"/>
    <property type="match status" value="2"/>
</dbReference>
<keyword evidence="4 8" id="KW-0106">Calcium</keyword>
<keyword evidence="11" id="KW-1185">Reference proteome</keyword>
<organism evidence="10 11">
    <name type="scientific">Callorhinchus milii</name>
    <name type="common">Ghost shark</name>
    <dbReference type="NCBI Taxonomy" id="7868"/>
    <lineage>
        <taxon>Eukaryota</taxon>
        <taxon>Metazoa</taxon>
        <taxon>Chordata</taxon>
        <taxon>Craniata</taxon>
        <taxon>Vertebrata</taxon>
        <taxon>Chondrichthyes</taxon>
        <taxon>Holocephali</taxon>
        <taxon>Chimaeriformes</taxon>
        <taxon>Callorhinchidae</taxon>
        <taxon>Callorhinchus</taxon>
    </lineage>
</organism>
<dbReference type="InterPro" id="IPR002126">
    <property type="entry name" value="Cadherin-like_dom"/>
</dbReference>
<dbReference type="SUPFAM" id="SSF49313">
    <property type="entry name" value="Cadherin-like"/>
    <property type="match status" value="2"/>
</dbReference>
<dbReference type="GO" id="GO:0005509">
    <property type="term" value="F:calcium ion binding"/>
    <property type="evidence" value="ECO:0007669"/>
    <property type="project" value="UniProtKB-UniRule"/>
</dbReference>